<protein>
    <submittedName>
        <fullName evidence="2">Spermidine synthase</fullName>
    </submittedName>
</protein>
<dbReference type="RefSeq" id="WP_092209822.1">
    <property type="nucleotide sequence ID" value="NZ_FMUX01000004.1"/>
</dbReference>
<dbReference type="Proteomes" id="UP000198870">
    <property type="component" value="Unassembled WGS sequence"/>
</dbReference>
<dbReference type="GO" id="GO:0016747">
    <property type="term" value="F:acyltransferase activity, transferring groups other than amino-acyl groups"/>
    <property type="evidence" value="ECO:0007669"/>
    <property type="project" value="InterPro"/>
</dbReference>
<dbReference type="OrthoDB" id="9775804at2"/>
<evidence type="ECO:0000313" key="3">
    <source>
        <dbReference type="Proteomes" id="UP000198870"/>
    </source>
</evidence>
<dbReference type="STRING" id="419481.SAMN05216233_104103"/>
<dbReference type="CDD" id="cd04301">
    <property type="entry name" value="NAT_SF"/>
    <property type="match status" value="1"/>
</dbReference>
<evidence type="ECO:0000259" key="1">
    <source>
        <dbReference type="PROSITE" id="PS51186"/>
    </source>
</evidence>
<evidence type="ECO:0000313" key="2">
    <source>
        <dbReference type="EMBL" id="SCY12258.1"/>
    </source>
</evidence>
<dbReference type="AlphaFoldDB" id="A0A1G5DCS1"/>
<sequence length="141" mass="15978">MITVDFLHHPTPDEKSRILSIYHHQKWWPESITDPQRIDRIIRGSHCYVVARDGREVIGFGRALSDGVGDAYLHDITVVESHRLRGIAQRIVSMILARLEEDGITWVGLIGENGSPALYRKFGFAALEDAVPMFRFETPPA</sequence>
<dbReference type="PANTHER" id="PTHR43233:SF1">
    <property type="entry name" value="FAMILY N-ACETYLTRANSFERASE, PUTATIVE (AFU_ORTHOLOGUE AFUA_6G03350)-RELATED"/>
    <property type="match status" value="1"/>
</dbReference>
<dbReference type="PANTHER" id="PTHR43233">
    <property type="entry name" value="FAMILY N-ACETYLTRANSFERASE, PUTATIVE (AFU_ORTHOLOGUE AFUA_6G03350)-RELATED"/>
    <property type="match status" value="1"/>
</dbReference>
<dbReference type="PROSITE" id="PS51186">
    <property type="entry name" value="GNAT"/>
    <property type="match status" value="1"/>
</dbReference>
<proteinExistence type="predicted"/>
<dbReference type="EMBL" id="FMUX01000004">
    <property type="protein sequence ID" value="SCY12258.1"/>
    <property type="molecule type" value="Genomic_DNA"/>
</dbReference>
<keyword evidence="3" id="KW-1185">Reference proteome</keyword>
<dbReference type="Gene3D" id="3.40.630.30">
    <property type="match status" value="1"/>
</dbReference>
<dbReference type="InterPro" id="IPR016181">
    <property type="entry name" value="Acyl_CoA_acyltransferase"/>
</dbReference>
<dbReference type="InterPro" id="IPR053144">
    <property type="entry name" value="Acetyltransferase_Butenolide"/>
</dbReference>
<organism evidence="2 3">
    <name type="scientific">Desulfoluna spongiiphila</name>
    <dbReference type="NCBI Taxonomy" id="419481"/>
    <lineage>
        <taxon>Bacteria</taxon>
        <taxon>Pseudomonadati</taxon>
        <taxon>Thermodesulfobacteriota</taxon>
        <taxon>Desulfobacteria</taxon>
        <taxon>Desulfobacterales</taxon>
        <taxon>Desulfolunaceae</taxon>
        <taxon>Desulfoluna</taxon>
    </lineage>
</organism>
<name>A0A1G5DCS1_9BACT</name>
<accession>A0A1G5DCS1</accession>
<feature type="domain" description="N-acetyltransferase" evidence="1">
    <location>
        <begin position="5"/>
        <end position="141"/>
    </location>
</feature>
<dbReference type="InterPro" id="IPR000182">
    <property type="entry name" value="GNAT_dom"/>
</dbReference>
<reference evidence="2 3" key="1">
    <citation type="submission" date="2016-10" db="EMBL/GenBank/DDBJ databases">
        <authorList>
            <person name="de Groot N.N."/>
        </authorList>
    </citation>
    <scope>NUCLEOTIDE SEQUENCE [LARGE SCALE GENOMIC DNA]</scope>
    <source>
        <strain evidence="2 3">AA1</strain>
    </source>
</reference>
<gene>
    <name evidence="2" type="ORF">SAMN05216233_104103</name>
</gene>
<dbReference type="Pfam" id="PF00583">
    <property type="entry name" value="Acetyltransf_1"/>
    <property type="match status" value="1"/>
</dbReference>
<dbReference type="SUPFAM" id="SSF55729">
    <property type="entry name" value="Acyl-CoA N-acyltransferases (Nat)"/>
    <property type="match status" value="1"/>
</dbReference>